<accession>A0A1F6A2W9</accession>
<dbReference type="Proteomes" id="UP000176253">
    <property type="component" value="Unassembled WGS sequence"/>
</dbReference>
<evidence type="ECO:0000256" key="1">
    <source>
        <dbReference type="SAM" id="MobiDB-lite"/>
    </source>
</evidence>
<organism evidence="2 3">
    <name type="scientific">Candidatus Gottesmanbacteria bacterium RIFCSPHIGHO2_02_FULL_39_14</name>
    <dbReference type="NCBI Taxonomy" id="1798383"/>
    <lineage>
        <taxon>Bacteria</taxon>
        <taxon>Candidatus Gottesmaniibacteriota</taxon>
    </lineage>
</organism>
<dbReference type="AlphaFoldDB" id="A0A1F6A2W9"/>
<proteinExistence type="predicted"/>
<comment type="caution">
    <text evidence="2">The sequence shown here is derived from an EMBL/GenBank/DDBJ whole genome shotgun (WGS) entry which is preliminary data.</text>
</comment>
<sequence length="74" mass="7957">MGNEEKPKPPLSEAHNEKSQLIGRGKEGIEDLMAKNEAAAAAVSARTGKPAKDVTVQEAMEDLRKLDDQAEKPS</sequence>
<evidence type="ECO:0000313" key="2">
    <source>
        <dbReference type="EMBL" id="OGG19010.1"/>
    </source>
</evidence>
<feature type="region of interest" description="Disordered" evidence="1">
    <location>
        <begin position="1"/>
        <end position="26"/>
    </location>
</feature>
<gene>
    <name evidence="2" type="ORF">A3D78_07535</name>
</gene>
<evidence type="ECO:0000313" key="3">
    <source>
        <dbReference type="Proteomes" id="UP000176253"/>
    </source>
</evidence>
<protein>
    <submittedName>
        <fullName evidence="2">Uncharacterized protein</fullName>
    </submittedName>
</protein>
<reference evidence="2 3" key="1">
    <citation type="journal article" date="2016" name="Nat. Commun.">
        <title>Thousands of microbial genomes shed light on interconnected biogeochemical processes in an aquifer system.</title>
        <authorList>
            <person name="Anantharaman K."/>
            <person name="Brown C.T."/>
            <person name="Hug L.A."/>
            <person name="Sharon I."/>
            <person name="Castelle C.J."/>
            <person name="Probst A.J."/>
            <person name="Thomas B.C."/>
            <person name="Singh A."/>
            <person name="Wilkins M.J."/>
            <person name="Karaoz U."/>
            <person name="Brodie E.L."/>
            <person name="Williams K.H."/>
            <person name="Hubbard S.S."/>
            <person name="Banfield J.F."/>
        </authorList>
    </citation>
    <scope>NUCLEOTIDE SEQUENCE [LARGE SCALE GENOMIC DNA]</scope>
</reference>
<dbReference type="EMBL" id="MFJM01000008">
    <property type="protein sequence ID" value="OGG19010.1"/>
    <property type="molecule type" value="Genomic_DNA"/>
</dbReference>
<name>A0A1F6A2W9_9BACT</name>